<protein>
    <submittedName>
        <fullName evidence="2">Uncharacterized protein</fullName>
    </submittedName>
</protein>
<accession>A0A4Z1GHX2</accession>
<gene>
    <name evidence="2" type="ORF">BHYA_0214g00120</name>
</gene>
<evidence type="ECO:0000313" key="2">
    <source>
        <dbReference type="EMBL" id="TGO34061.1"/>
    </source>
</evidence>
<feature type="compositionally biased region" description="Polar residues" evidence="1">
    <location>
        <begin position="9"/>
        <end position="18"/>
    </location>
</feature>
<organism evidence="2 3">
    <name type="scientific">Botrytis hyacinthi</name>
    <dbReference type="NCBI Taxonomy" id="278943"/>
    <lineage>
        <taxon>Eukaryota</taxon>
        <taxon>Fungi</taxon>
        <taxon>Dikarya</taxon>
        <taxon>Ascomycota</taxon>
        <taxon>Pezizomycotina</taxon>
        <taxon>Leotiomycetes</taxon>
        <taxon>Helotiales</taxon>
        <taxon>Sclerotiniaceae</taxon>
        <taxon>Botrytis</taxon>
    </lineage>
</organism>
<feature type="region of interest" description="Disordered" evidence="1">
    <location>
        <begin position="1"/>
        <end position="24"/>
    </location>
</feature>
<dbReference type="AlphaFoldDB" id="A0A4Z1GHX2"/>
<dbReference type="Proteomes" id="UP000297814">
    <property type="component" value="Unassembled WGS sequence"/>
</dbReference>
<name>A0A4Z1GHX2_9HELO</name>
<reference evidence="2 3" key="1">
    <citation type="submission" date="2017-12" db="EMBL/GenBank/DDBJ databases">
        <title>Comparative genomics of Botrytis spp.</title>
        <authorList>
            <person name="Valero-Jimenez C.A."/>
            <person name="Tapia P."/>
            <person name="Veloso J."/>
            <person name="Silva-Moreno E."/>
            <person name="Staats M."/>
            <person name="Valdes J.H."/>
            <person name="Van Kan J.A.L."/>
        </authorList>
    </citation>
    <scope>NUCLEOTIDE SEQUENCE [LARGE SCALE GENOMIC DNA]</scope>
    <source>
        <strain evidence="2 3">Bh0001</strain>
    </source>
</reference>
<dbReference type="EMBL" id="PQXK01000214">
    <property type="protein sequence ID" value="TGO34061.1"/>
    <property type="molecule type" value="Genomic_DNA"/>
</dbReference>
<sequence length="84" mass="9712">MSKEVLAFSRNNEASVSSDRQERLENPRCSLWNRNLACEFVSVTPRSLPSADRWREMLRGVEREAQDGLRILMDIVYIVGQKAE</sequence>
<keyword evidence="3" id="KW-1185">Reference proteome</keyword>
<comment type="caution">
    <text evidence="2">The sequence shown here is derived from an EMBL/GenBank/DDBJ whole genome shotgun (WGS) entry which is preliminary data.</text>
</comment>
<evidence type="ECO:0000313" key="3">
    <source>
        <dbReference type="Proteomes" id="UP000297814"/>
    </source>
</evidence>
<proteinExistence type="predicted"/>
<evidence type="ECO:0000256" key="1">
    <source>
        <dbReference type="SAM" id="MobiDB-lite"/>
    </source>
</evidence>